<dbReference type="InterPro" id="IPR009594">
    <property type="entry name" value="Tscrpt_reg_HTH_AraC_N"/>
</dbReference>
<protein>
    <submittedName>
        <fullName evidence="5">AraC family transcriptional regulator</fullName>
    </submittedName>
</protein>
<dbReference type="SUPFAM" id="SSF46689">
    <property type="entry name" value="Homeodomain-like"/>
    <property type="match status" value="2"/>
</dbReference>
<keyword evidence="6" id="KW-1185">Reference proteome</keyword>
<evidence type="ECO:0000313" key="6">
    <source>
        <dbReference type="Proteomes" id="UP000280507"/>
    </source>
</evidence>
<dbReference type="PROSITE" id="PS00041">
    <property type="entry name" value="HTH_ARAC_FAMILY_1"/>
    <property type="match status" value="1"/>
</dbReference>
<dbReference type="EMBL" id="RIZG01000003">
    <property type="protein sequence ID" value="RNF51689.1"/>
    <property type="molecule type" value="Genomic_DNA"/>
</dbReference>
<keyword evidence="3" id="KW-0804">Transcription</keyword>
<dbReference type="InterPro" id="IPR018060">
    <property type="entry name" value="HTH_AraC"/>
</dbReference>
<dbReference type="PROSITE" id="PS01124">
    <property type="entry name" value="HTH_ARAC_FAMILY_2"/>
    <property type="match status" value="1"/>
</dbReference>
<organism evidence="5 6">
    <name type="scientific">Marinomonas hwangdonensis</name>
    <dbReference type="NCBI Taxonomy" id="1053647"/>
    <lineage>
        <taxon>Bacteria</taxon>
        <taxon>Pseudomonadati</taxon>
        <taxon>Pseudomonadota</taxon>
        <taxon>Gammaproteobacteria</taxon>
        <taxon>Oceanospirillales</taxon>
        <taxon>Oceanospirillaceae</taxon>
        <taxon>Marinomonas</taxon>
    </lineage>
</organism>
<sequence>MSTSKMTGNSLIDLIKPLVSEDGFSDTLIPHVRLMRCAKSLPRMPLIYRPGLTIIVQGRKIGYLGDREIHYNSGHYLVQTLPLPFECETFASQQEPLFGVSIDVDPVLLSELVTVSSEDNLQPSVTHFPMSSVPMSDDMIESVSRLIKALHDPYTAKVMGESRVREVIFEALQSPQGAALRALVVNQGRFSLIVNALKQLHLQLDQDVRVEQLAGDANMSVSSFHHHFKAIAGSSPLQYLKRLRLLKAQMLLNQGQLNVSQIALEVGYKSVHQFSRDYKRYFGAPPTKDKLREDAVI</sequence>
<dbReference type="GO" id="GO:0043565">
    <property type="term" value="F:sequence-specific DNA binding"/>
    <property type="evidence" value="ECO:0007669"/>
    <property type="project" value="InterPro"/>
</dbReference>
<evidence type="ECO:0000313" key="5">
    <source>
        <dbReference type="EMBL" id="RNF51689.1"/>
    </source>
</evidence>
<reference evidence="5 6" key="1">
    <citation type="journal article" date="2012" name="Int. J. Syst. Evol. Microbiol.">
        <title>Marinomonas hwangdonensis sp. nov., isolated from seawater.</title>
        <authorList>
            <person name="Jung Y.T."/>
            <person name="Oh T.K."/>
            <person name="Yoon J.H."/>
        </authorList>
    </citation>
    <scope>NUCLEOTIDE SEQUENCE [LARGE SCALE GENOMIC DNA]</scope>
    <source>
        <strain evidence="5 6">HDW-15</strain>
    </source>
</reference>
<dbReference type="Pfam" id="PF06719">
    <property type="entry name" value="AraC_N"/>
    <property type="match status" value="1"/>
</dbReference>
<comment type="caution">
    <text evidence="5">The sequence shown here is derived from an EMBL/GenBank/DDBJ whole genome shotgun (WGS) entry which is preliminary data.</text>
</comment>
<dbReference type="OrthoDB" id="34150at2"/>
<dbReference type="PANTHER" id="PTHR43436">
    <property type="entry name" value="ARAC-FAMILY TRANSCRIPTIONAL REGULATOR"/>
    <property type="match status" value="1"/>
</dbReference>
<evidence type="ECO:0000256" key="2">
    <source>
        <dbReference type="ARBA" id="ARBA00023125"/>
    </source>
</evidence>
<feature type="domain" description="HTH araC/xylS-type" evidence="4">
    <location>
        <begin position="194"/>
        <end position="292"/>
    </location>
</feature>
<dbReference type="PANTHER" id="PTHR43436:SF2">
    <property type="entry name" value="ARAC_XYLS FAMILY TRANSCRIPTIONAL REGULATOR"/>
    <property type="match status" value="1"/>
</dbReference>
<evidence type="ECO:0000256" key="1">
    <source>
        <dbReference type="ARBA" id="ARBA00023015"/>
    </source>
</evidence>
<dbReference type="InterPro" id="IPR009057">
    <property type="entry name" value="Homeodomain-like_sf"/>
</dbReference>
<evidence type="ECO:0000256" key="3">
    <source>
        <dbReference type="ARBA" id="ARBA00023163"/>
    </source>
</evidence>
<keyword evidence="1" id="KW-0805">Transcription regulation</keyword>
<dbReference type="Proteomes" id="UP000280507">
    <property type="component" value="Unassembled WGS sequence"/>
</dbReference>
<dbReference type="Pfam" id="PF12833">
    <property type="entry name" value="HTH_18"/>
    <property type="match status" value="1"/>
</dbReference>
<keyword evidence="2" id="KW-0238">DNA-binding</keyword>
<proteinExistence type="predicted"/>
<dbReference type="GO" id="GO:0003700">
    <property type="term" value="F:DNA-binding transcription factor activity"/>
    <property type="evidence" value="ECO:0007669"/>
    <property type="project" value="InterPro"/>
</dbReference>
<evidence type="ECO:0000259" key="4">
    <source>
        <dbReference type="PROSITE" id="PS01124"/>
    </source>
</evidence>
<dbReference type="InterPro" id="IPR018062">
    <property type="entry name" value="HTH_AraC-typ_CS"/>
</dbReference>
<dbReference type="Gene3D" id="1.10.10.60">
    <property type="entry name" value="Homeodomain-like"/>
    <property type="match status" value="2"/>
</dbReference>
<accession>A0A3M8Q6H4</accession>
<name>A0A3M8Q6H4_9GAMM</name>
<dbReference type="AlphaFoldDB" id="A0A3M8Q6H4"/>
<dbReference type="SMART" id="SM00342">
    <property type="entry name" value="HTH_ARAC"/>
    <property type="match status" value="1"/>
</dbReference>
<gene>
    <name evidence="5" type="ORF">EBI00_07335</name>
</gene>